<feature type="compositionally biased region" description="Basic residues" evidence="1">
    <location>
        <begin position="1180"/>
        <end position="1192"/>
    </location>
</feature>
<feature type="region of interest" description="Disordered" evidence="1">
    <location>
        <begin position="1175"/>
        <end position="1285"/>
    </location>
</feature>
<dbReference type="PaxDb" id="214684-Q5KAY6"/>
<dbReference type="InterPro" id="IPR053099">
    <property type="entry name" value="WAS/WASL-interacting_domain"/>
</dbReference>
<feature type="compositionally biased region" description="Basic and acidic residues" evidence="1">
    <location>
        <begin position="1197"/>
        <end position="1219"/>
    </location>
</feature>
<keyword evidence="4" id="KW-1185">Reference proteome</keyword>
<evidence type="ECO:0000313" key="3">
    <source>
        <dbReference type="EMBL" id="AAW45742.1"/>
    </source>
</evidence>
<dbReference type="InterPro" id="IPR043502">
    <property type="entry name" value="DNA/RNA_pol_sf"/>
</dbReference>
<dbReference type="SUPFAM" id="SSF56672">
    <property type="entry name" value="DNA/RNA polymerases"/>
    <property type="match status" value="1"/>
</dbReference>
<protein>
    <recommendedName>
        <fullName evidence="2">Reverse transcriptase domain-containing protein</fullName>
    </recommendedName>
</protein>
<feature type="region of interest" description="Disordered" evidence="1">
    <location>
        <begin position="1298"/>
        <end position="1346"/>
    </location>
</feature>
<dbReference type="OrthoDB" id="3366083at2759"/>
<dbReference type="KEGG" id="cne:CNJ00010"/>
<reference evidence="3 4" key="1">
    <citation type="journal article" date="2005" name="Science">
        <title>The genome of the basidiomycetous yeast and human pathogen Cryptococcus neoformans.</title>
        <authorList>
            <person name="Loftus B.J."/>
            <person name="Fung E."/>
            <person name="Roncaglia P."/>
            <person name="Rowley D."/>
            <person name="Amedeo P."/>
            <person name="Bruno D."/>
            <person name="Vamathevan J."/>
            <person name="Miranda M."/>
            <person name="Anderson I.J."/>
            <person name="Fraser J.A."/>
            <person name="Allen J.E."/>
            <person name="Bosdet I.E."/>
            <person name="Brent M.R."/>
            <person name="Chiu R."/>
            <person name="Doering T.L."/>
            <person name="Donlin M.J."/>
            <person name="D'Souza C.A."/>
            <person name="Fox D.S."/>
            <person name="Grinberg V."/>
            <person name="Fu J."/>
            <person name="Fukushima M."/>
            <person name="Haas B.J."/>
            <person name="Huang J.C."/>
            <person name="Janbon G."/>
            <person name="Jones S.J."/>
            <person name="Koo H.L."/>
            <person name="Krzywinski M.I."/>
            <person name="Kwon-Chung J.K."/>
            <person name="Lengeler K.B."/>
            <person name="Maiti R."/>
            <person name="Marra M.A."/>
            <person name="Marra R.E."/>
            <person name="Mathewson C.A."/>
            <person name="Mitchell T.G."/>
            <person name="Pertea M."/>
            <person name="Riggs F.R."/>
            <person name="Salzberg S.L."/>
            <person name="Schein J.E."/>
            <person name="Shvartsbeyn A."/>
            <person name="Shin H."/>
            <person name="Shumway M."/>
            <person name="Specht C.A."/>
            <person name="Suh B.B."/>
            <person name="Tenney A."/>
            <person name="Utterback T.R."/>
            <person name="Wickes B.L."/>
            <person name="Wortman J.R."/>
            <person name="Wye N.H."/>
            <person name="Kronstad J.W."/>
            <person name="Lodge J.K."/>
            <person name="Heitman J."/>
            <person name="Davis R.W."/>
            <person name="Fraser C.M."/>
            <person name="Hyman R.W."/>
        </authorList>
    </citation>
    <scope>NUCLEOTIDE SEQUENCE [LARGE SCALE GENOMIC DNA]</scope>
    <source>
        <strain evidence="4">JEC21 / ATCC MYA-565</strain>
    </source>
</reference>
<proteinExistence type="predicted"/>
<feature type="compositionally biased region" description="Basic and acidic residues" evidence="1">
    <location>
        <begin position="1276"/>
        <end position="1285"/>
    </location>
</feature>
<feature type="compositionally biased region" description="Low complexity" evidence="1">
    <location>
        <begin position="801"/>
        <end position="820"/>
    </location>
</feature>
<name>Q5KAY6_CRYD1</name>
<evidence type="ECO:0000259" key="2">
    <source>
        <dbReference type="PROSITE" id="PS50878"/>
    </source>
</evidence>
<feature type="compositionally biased region" description="Gly residues" evidence="1">
    <location>
        <begin position="1234"/>
        <end position="1255"/>
    </location>
</feature>
<dbReference type="InParanoid" id="Q5KAY6"/>
<dbReference type="InterPro" id="IPR000477">
    <property type="entry name" value="RT_dom"/>
</dbReference>
<sequence>MDAAERCALAYIAQPSDSTLLAFLALPKVGLTQALAPEQPLRPSTFLQQFPHIPWPEQPPARRPPSNIRPDTTKQVIKLVENGRLGAAERVLEEDASVAELDQGVIDQLITKHPKGPSCPFGNAVGPTPGKAPDIDTIQKALDSFNPDTAPGVSGWSVPLLKTAAKREPVKQFLQLLCAAIANNTAPGRSMLRTSRLIPLKKDDGSIRPIAVGELIYRLCAKALIISHFQPDFLLPFQLGVKSIGGVEPIVRLTERVLEGSAGAEFSFLASLDASNAFNRVDRAEMAAAVKTHAPTLWRTCKWAYGDSSDLVCGDKILQSSQGVRQGDPFGPLFFSITLRPTLHALSQSLGPSTQALAYLDDIYLFSNDSQVLSKTTQFLADKQHIIKLNEKKCKLISFDEIRQEGFKMLGTMVGGKEKRAEFLEGRIRKEMAKVGKLKDLPHQHALLLLRFCIQQNLRHLQRSLRSDDLVDLWERLDTMLWEEVKRMRMRQREDTVEEEALGRSLTKLPARLGGLGLLSFKDVAPLAYRSAAEASDTLLDNLGLLSSPEEPPTPIPQRTRCAELWESQQEAILHNLGDTERKRLTENASRLGRSWLSVIPYLQPLRLSNVEIASGLHDRTLVGSSIPVCRFCGSDSPLGHDELCRARNPWTQRRHNAINRVIYQHLKQIQGATVEIEPHTLSGQRRNDLRVRGSSALAFTDYDLKVYSLGDRDARSTATPSTPNSKLAGFCLDRCVNWLDKVGQVVSKNAPKVTGGVFKPIILSTGGLMSRSTADEWKEWREAMPVGGFEKMEKRIGSPLTSLSRASASDSPLSSLVSSHQTLPENSNSPRDDPIAYGGHPKNKDRPYPLSLVPFDLSEPYEASEYLTIRSYDETCRFDYLGQPWANEYRDGMIEDEQMFDDSVFRRYLDRFIQENYNHITRATDFFHQSNLKSVFYSRKDKEWEKLDLVDAYRRQTGKVLGVHSSSQDSLRSRNDGATTPDASLIGVVKDLSCSSGWKRTLYAVIELKWMKLATFLIGEAKRQTDEKALIYLCQEGVFQTMWYIILGYAISGCIFGLSIVNEYFYRVVYLYRDSTPDIPVLALEADNGYSVEELAELQDFWSSPPNCLISDRANAILNKEARYHLDATILLFLAHAAALPAQRFLNDLPLPFAHRVPVDATAHSAADMSLKGLEAGSRRHSLHSTKRNKRTSATLHDEEKGEEDKPGDDKPPGKDNDGSQGGNSGPGADNSRGGGSGSAGGSRPGGRGAGGGSSSRRAEAFDTRTSTAPQEFRGGLERLSAPKEMLDMKTSIMTSHLSNDRARCSRAPSSVDSDSSGQSDSSFDTSFDSNKGALILDDLPDDPPQIVNKSDPVDIDLEDIDPESGELTLAAFKGRLAMLGVRVKLVTREQMDVLLSRG</sequence>
<feature type="domain" description="Reverse transcriptase" evidence="2">
    <location>
        <begin position="181"/>
        <end position="414"/>
    </location>
</feature>
<dbReference type="Proteomes" id="UP000002149">
    <property type="component" value="Chromosome 10"/>
</dbReference>
<dbReference type="GeneID" id="3254129"/>
<dbReference type="PROSITE" id="PS50878">
    <property type="entry name" value="RT_POL"/>
    <property type="match status" value="1"/>
</dbReference>
<feature type="compositionally biased region" description="Polar residues" evidence="1">
    <location>
        <begin position="821"/>
        <end position="830"/>
    </location>
</feature>
<gene>
    <name evidence="3" type="ordered locus">CNJ00010</name>
</gene>
<feature type="region of interest" description="Disordered" evidence="1">
    <location>
        <begin position="50"/>
        <end position="70"/>
    </location>
</feature>
<feature type="compositionally biased region" description="Pro residues" evidence="1">
    <location>
        <begin position="53"/>
        <end position="63"/>
    </location>
</feature>
<dbReference type="PANTHER" id="PTHR48226">
    <property type="entry name" value="OS06G0326200 PROTEIN"/>
    <property type="match status" value="1"/>
</dbReference>
<dbReference type="RefSeq" id="XP_567259.1">
    <property type="nucleotide sequence ID" value="XM_567259.1"/>
</dbReference>
<dbReference type="HOGENOM" id="CLU_254349_0_0_1"/>
<dbReference type="EMBL" id="AE017350">
    <property type="protein sequence ID" value="AAW45742.1"/>
    <property type="molecule type" value="Genomic_DNA"/>
</dbReference>
<organism evidence="3 4">
    <name type="scientific">Cryptococcus deneoformans (strain JEC21 / ATCC MYA-565)</name>
    <name type="common">Cryptococcus neoformans var. neoformans serotype D</name>
    <dbReference type="NCBI Taxonomy" id="214684"/>
    <lineage>
        <taxon>Eukaryota</taxon>
        <taxon>Fungi</taxon>
        <taxon>Dikarya</taxon>
        <taxon>Basidiomycota</taxon>
        <taxon>Agaricomycotina</taxon>
        <taxon>Tremellomycetes</taxon>
        <taxon>Tremellales</taxon>
        <taxon>Cryptococcaceae</taxon>
        <taxon>Cryptococcus</taxon>
        <taxon>Cryptococcus neoformans species complex</taxon>
    </lineage>
</organism>
<evidence type="ECO:0000256" key="1">
    <source>
        <dbReference type="SAM" id="MobiDB-lite"/>
    </source>
</evidence>
<dbReference type="eggNOG" id="ENOG502S9D9">
    <property type="taxonomic scope" value="Eukaryota"/>
</dbReference>
<feature type="compositionally biased region" description="Low complexity" evidence="1">
    <location>
        <begin position="1311"/>
        <end position="1339"/>
    </location>
</feature>
<dbReference type="PANTHER" id="PTHR48226:SF1">
    <property type="entry name" value="WAS_WASL-INTERACTING PROTEIN FAMILY MEMBER 1"/>
    <property type="match status" value="1"/>
</dbReference>
<dbReference type="Pfam" id="PF00078">
    <property type="entry name" value="RVT_1"/>
    <property type="match status" value="1"/>
</dbReference>
<feature type="region of interest" description="Disordered" evidence="1">
    <location>
        <begin position="801"/>
        <end position="848"/>
    </location>
</feature>
<dbReference type="VEuPathDB" id="FungiDB:CNJ00010"/>
<evidence type="ECO:0000313" key="4">
    <source>
        <dbReference type="Proteomes" id="UP000002149"/>
    </source>
</evidence>
<accession>Q5KAY6</accession>